<feature type="domain" description="FAD-binding oxidoreductase/transferase type 4 C-terminal" evidence="10">
    <location>
        <begin position="16"/>
        <end position="261"/>
    </location>
</feature>
<dbReference type="InterPro" id="IPR004017">
    <property type="entry name" value="Cys_rich_dom"/>
</dbReference>
<keyword evidence="7" id="KW-0411">Iron-sulfur</keyword>
<keyword evidence="13" id="KW-1185">Reference proteome</keyword>
<dbReference type="SUPFAM" id="SSF55103">
    <property type="entry name" value="FAD-linked oxidases, C-terminal domain"/>
    <property type="match status" value="1"/>
</dbReference>
<feature type="domain" description="Cysteine-rich" evidence="9">
    <location>
        <begin position="531"/>
        <end position="605"/>
    </location>
</feature>
<dbReference type="PANTHER" id="PTHR32479">
    <property type="entry name" value="GLYCOLATE OXIDASE IRON-SULFUR SUBUNIT"/>
    <property type="match status" value="1"/>
</dbReference>
<evidence type="ECO:0000259" key="9">
    <source>
        <dbReference type="Pfam" id="PF02754"/>
    </source>
</evidence>
<dbReference type="PROSITE" id="PS00198">
    <property type="entry name" value="4FE4S_FER_1"/>
    <property type="match status" value="1"/>
</dbReference>
<evidence type="ECO:0000256" key="3">
    <source>
        <dbReference type="ARBA" id="ARBA00022723"/>
    </source>
</evidence>
<organism evidence="12 13">
    <name type="scientific">Brevibacterium marinum</name>
    <dbReference type="NCBI Taxonomy" id="418643"/>
    <lineage>
        <taxon>Bacteria</taxon>
        <taxon>Bacillati</taxon>
        <taxon>Actinomycetota</taxon>
        <taxon>Actinomycetes</taxon>
        <taxon>Micrococcales</taxon>
        <taxon>Brevibacteriaceae</taxon>
        <taxon>Brevibacterium</taxon>
    </lineage>
</organism>
<reference evidence="12 13" key="1">
    <citation type="submission" date="2020-03" db="EMBL/GenBank/DDBJ databases">
        <title>Sequencing the genomes of 1000 actinobacteria strains.</title>
        <authorList>
            <person name="Klenk H.-P."/>
        </authorList>
    </citation>
    <scope>NUCLEOTIDE SEQUENCE [LARGE SCALE GENOMIC DNA]</scope>
    <source>
        <strain evidence="12 13">DSM 18964</strain>
    </source>
</reference>
<dbReference type="Pfam" id="PF13183">
    <property type="entry name" value="Fer4_8"/>
    <property type="match status" value="1"/>
</dbReference>
<dbReference type="SUPFAM" id="SSF46548">
    <property type="entry name" value="alpha-helical ferredoxin"/>
    <property type="match status" value="1"/>
</dbReference>
<feature type="domain" description="4Fe-4S ferredoxin-type" evidence="11">
    <location>
        <begin position="300"/>
        <end position="376"/>
    </location>
</feature>
<gene>
    <name evidence="12" type="ORF">BKA07_001514</name>
</gene>
<dbReference type="Gene3D" id="3.30.70.2740">
    <property type="match status" value="1"/>
</dbReference>
<dbReference type="GO" id="GO:0051539">
    <property type="term" value="F:4 iron, 4 sulfur cluster binding"/>
    <property type="evidence" value="ECO:0007669"/>
    <property type="project" value="UniProtKB-KW"/>
</dbReference>
<feature type="domain" description="Cysteine-rich" evidence="9">
    <location>
        <begin position="669"/>
        <end position="736"/>
    </location>
</feature>
<dbReference type="EMBL" id="JAATJN010000001">
    <property type="protein sequence ID" value="NJC56479.1"/>
    <property type="molecule type" value="Genomic_DNA"/>
</dbReference>
<dbReference type="Proteomes" id="UP000576792">
    <property type="component" value="Unassembled WGS sequence"/>
</dbReference>
<protein>
    <submittedName>
        <fullName evidence="12">Fe-S oxidoreductase</fullName>
    </submittedName>
</protein>
<dbReference type="InterPro" id="IPR017900">
    <property type="entry name" value="4Fe4S_Fe_S_CS"/>
</dbReference>
<keyword evidence="3" id="KW-0479">Metal-binding</keyword>
<dbReference type="RefSeq" id="WP_167950350.1">
    <property type="nucleotide sequence ID" value="NZ_BAAAPQ010000013.1"/>
</dbReference>
<keyword evidence="2" id="KW-0285">Flavoprotein</keyword>
<dbReference type="GO" id="GO:0046872">
    <property type="term" value="F:metal ion binding"/>
    <property type="evidence" value="ECO:0007669"/>
    <property type="project" value="UniProtKB-KW"/>
</dbReference>
<proteinExistence type="predicted"/>
<evidence type="ECO:0000256" key="6">
    <source>
        <dbReference type="ARBA" id="ARBA00023004"/>
    </source>
</evidence>
<name>A0A846RRU3_9MICO</name>
<sequence length="788" mass="87469">MTILRAKVKLIDAKPERVLVATGFDDAPSAGDAVPMVREYKPVACEGIDAKLIEFMRKKGLHPDDIELLPEGGGYLLVEFGSDDKDDAHEQAERFVSGCQNQETVRSTKIFDEEWEAAKLWQIREAGLGATSHVPGMRETHPGWEDAAVPVEDVGDYLRDFRDLLTEFDYQASLYGHFGQGCIHCRITFILDTAEGVRQWREFLTRAALLVTSYGGSISGEHGDGQARAALLDIMYGDELIDAFARFKHIWDLDWKLNPGKAVRPYSPTENLKMGPDAHLKPVSTHFAFPDDDGDFGKAVSRCVGVGECRNTDTGFMCPSYMATREEEDSTRGRARMLFEMLRGKSLKLWRDDHVHGALDLCLSCKSCKSECPVNVDMATYKAEYLAHYYKGRLRPRNEYSVPLIYWWARIATRLPKVVNAIAHAPVVTDAIKFGGGIAQQRDIPEFRRAFSTTFRKAHRDVPGGRTGGGTGRTHDGETALHNRSSQIAAAGYATPQMQQHGSRSRSHPHGPQSPLDVTRVILWPDTFNNYLQSHNLEASVAVLEDAGYEVSLPPRPLCCGRPLYDSGMLTLAKKMWVQILDTLRDDIRAGVPVIGVEPSCVAAFRDELVGLTPNDEDAKRLAQQTYMLSEFLERQNYQPPRIDEFDGKKALVQMHCHHMAVMGTDADRALLSRLGLDLEVLDAGCCGLAGSFGFKAGEKYDISVRAAEREIMPRIRAESDDTVIVADGFSCSEQIKHLTDRAPQHIVELLHHAVTVSTRPPEMVTARPAKAVTARSAKASSARTAEN</sequence>
<dbReference type="GO" id="GO:0050660">
    <property type="term" value="F:flavin adenine dinucleotide binding"/>
    <property type="evidence" value="ECO:0007669"/>
    <property type="project" value="InterPro"/>
</dbReference>
<keyword evidence="1" id="KW-0004">4Fe-4S</keyword>
<evidence type="ECO:0000256" key="2">
    <source>
        <dbReference type="ARBA" id="ARBA00022630"/>
    </source>
</evidence>
<comment type="caution">
    <text evidence="12">The sequence shown here is derived from an EMBL/GenBank/DDBJ whole genome shotgun (WGS) entry which is preliminary data.</text>
</comment>
<feature type="region of interest" description="Disordered" evidence="8">
    <location>
        <begin position="459"/>
        <end position="478"/>
    </location>
</feature>
<dbReference type="AlphaFoldDB" id="A0A846RRU3"/>
<evidence type="ECO:0000256" key="5">
    <source>
        <dbReference type="ARBA" id="ARBA00022827"/>
    </source>
</evidence>
<evidence type="ECO:0000259" key="11">
    <source>
        <dbReference type="Pfam" id="PF13183"/>
    </source>
</evidence>
<evidence type="ECO:0000259" key="10">
    <source>
        <dbReference type="Pfam" id="PF02913"/>
    </source>
</evidence>
<evidence type="ECO:0000313" key="13">
    <source>
        <dbReference type="Proteomes" id="UP000576792"/>
    </source>
</evidence>
<evidence type="ECO:0000313" key="12">
    <source>
        <dbReference type="EMBL" id="NJC56479.1"/>
    </source>
</evidence>
<dbReference type="GO" id="GO:0016491">
    <property type="term" value="F:oxidoreductase activity"/>
    <property type="evidence" value="ECO:0007669"/>
    <property type="project" value="UniProtKB-ARBA"/>
</dbReference>
<dbReference type="Pfam" id="PF02913">
    <property type="entry name" value="FAD-oxidase_C"/>
    <property type="match status" value="1"/>
</dbReference>
<evidence type="ECO:0000256" key="8">
    <source>
        <dbReference type="SAM" id="MobiDB-lite"/>
    </source>
</evidence>
<evidence type="ECO:0000256" key="7">
    <source>
        <dbReference type="ARBA" id="ARBA00023014"/>
    </source>
</evidence>
<dbReference type="InterPro" id="IPR016164">
    <property type="entry name" value="FAD-linked_Oxase-like_C"/>
</dbReference>
<dbReference type="Gene3D" id="3.30.70.2190">
    <property type="match status" value="1"/>
</dbReference>
<evidence type="ECO:0000256" key="1">
    <source>
        <dbReference type="ARBA" id="ARBA00022485"/>
    </source>
</evidence>
<keyword evidence="5" id="KW-0274">FAD</keyword>
<keyword evidence="6" id="KW-0408">Iron</keyword>
<feature type="region of interest" description="Disordered" evidence="8">
    <location>
        <begin position="494"/>
        <end position="516"/>
    </location>
</feature>
<accession>A0A846RRU3</accession>
<dbReference type="Pfam" id="PF02754">
    <property type="entry name" value="CCG"/>
    <property type="match status" value="2"/>
</dbReference>
<keyword evidence="4" id="KW-0677">Repeat</keyword>
<dbReference type="InterPro" id="IPR017896">
    <property type="entry name" value="4Fe4S_Fe-S-bd"/>
</dbReference>
<dbReference type="InterPro" id="IPR004113">
    <property type="entry name" value="FAD-bd_oxidored_4_C"/>
</dbReference>
<dbReference type="PANTHER" id="PTHR32479:SF19">
    <property type="entry name" value="ANAEROBIC GLYCEROL-3-PHOSPHATE DEHYDROGENASE SUBUNIT C"/>
    <property type="match status" value="1"/>
</dbReference>
<evidence type="ECO:0000256" key="4">
    <source>
        <dbReference type="ARBA" id="ARBA00022737"/>
    </source>
</evidence>